<feature type="compositionally biased region" description="Acidic residues" evidence="1">
    <location>
        <begin position="847"/>
        <end position="856"/>
    </location>
</feature>
<feature type="compositionally biased region" description="Polar residues" evidence="1">
    <location>
        <begin position="477"/>
        <end position="486"/>
    </location>
</feature>
<evidence type="ECO:0000256" key="1">
    <source>
        <dbReference type="SAM" id="MobiDB-lite"/>
    </source>
</evidence>
<organism evidence="2 3">
    <name type="scientific">Fusarium globosum</name>
    <dbReference type="NCBI Taxonomy" id="78864"/>
    <lineage>
        <taxon>Eukaryota</taxon>
        <taxon>Fungi</taxon>
        <taxon>Dikarya</taxon>
        <taxon>Ascomycota</taxon>
        <taxon>Pezizomycotina</taxon>
        <taxon>Sordariomycetes</taxon>
        <taxon>Hypocreomycetidae</taxon>
        <taxon>Hypocreales</taxon>
        <taxon>Nectriaceae</taxon>
        <taxon>Fusarium</taxon>
        <taxon>Fusarium fujikuroi species complex</taxon>
    </lineage>
</organism>
<feature type="compositionally biased region" description="Low complexity" evidence="1">
    <location>
        <begin position="857"/>
        <end position="866"/>
    </location>
</feature>
<evidence type="ECO:0000313" key="2">
    <source>
        <dbReference type="EMBL" id="KAF5697801.1"/>
    </source>
</evidence>
<name>A0A8H5XQI6_9HYPO</name>
<feature type="region of interest" description="Disordered" evidence="1">
    <location>
        <begin position="447"/>
        <end position="876"/>
    </location>
</feature>
<keyword evidence="3" id="KW-1185">Reference proteome</keyword>
<feature type="compositionally biased region" description="Basic and acidic residues" evidence="1">
    <location>
        <begin position="750"/>
        <end position="768"/>
    </location>
</feature>
<feature type="compositionally biased region" description="Basic and acidic residues" evidence="1">
    <location>
        <begin position="465"/>
        <end position="476"/>
    </location>
</feature>
<feature type="region of interest" description="Disordered" evidence="1">
    <location>
        <begin position="401"/>
        <end position="426"/>
    </location>
</feature>
<feature type="compositionally biased region" description="Polar residues" evidence="1">
    <location>
        <begin position="408"/>
        <end position="417"/>
    </location>
</feature>
<protein>
    <submittedName>
        <fullName evidence="2">Uncharacterized protein</fullName>
    </submittedName>
</protein>
<evidence type="ECO:0000313" key="3">
    <source>
        <dbReference type="Proteomes" id="UP000532311"/>
    </source>
</evidence>
<feature type="region of interest" description="Disordered" evidence="1">
    <location>
        <begin position="124"/>
        <end position="236"/>
    </location>
</feature>
<proteinExistence type="predicted"/>
<dbReference type="EMBL" id="JAAQPF010000704">
    <property type="protein sequence ID" value="KAF5697801.1"/>
    <property type="molecule type" value="Genomic_DNA"/>
</dbReference>
<dbReference type="Proteomes" id="UP000532311">
    <property type="component" value="Unassembled WGS sequence"/>
</dbReference>
<feature type="region of interest" description="Disordered" evidence="1">
    <location>
        <begin position="888"/>
        <end position="919"/>
    </location>
</feature>
<reference evidence="2 3" key="1">
    <citation type="submission" date="2020-05" db="EMBL/GenBank/DDBJ databases">
        <title>Identification and distribution of gene clusters putatively required for synthesis of sphingolipid metabolism inhibitors in phylogenetically diverse species of the filamentous fungus Fusarium.</title>
        <authorList>
            <person name="Kim H.-S."/>
            <person name="Busman M."/>
            <person name="Brown D.W."/>
            <person name="Divon H."/>
            <person name="Uhlig S."/>
            <person name="Proctor R.H."/>
        </authorList>
    </citation>
    <scope>NUCLEOTIDE SEQUENCE [LARGE SCALE GENOMIC DNA]</scope>
    <source>
        <strain evidence="2 3">NRRL 26131</strain>
    </source>
</reference>
<sequence length="919" mass="103270">HLLLPQYSLPPHTFRHAPNTYDNYDLARVLAFFYIHLHTQSPLIWTVTAVAVLVLQYFRTYNLRALFDPTSFCCGHRAHQRSELFDTTLQLSLASPDDQLAPAFGDELGTMALWPFRRRSSRKRSRSGAAFSDAEGAPLPHNEGPKLGLKKRRTEPPRLQGAGRTYSFSPGRQDDIRTNRNRAGSPVRERTGRTRTTGNLEERPELWDRTPTLRPTHQATRKQRSKRRKEERNREAEIKAMSSFAPVRPATEQWNSGRPMKKDSKRSKTGGFGRHRAGRNSDVSLPVPGSIHSSLSSDSEFGSYRVSALAALAPRPTLRYTPNARWTTPHVPTPHRSGSLRRKLLEQEPIPEEMTRSHRRIDSLADDLDARDLRELMEIDNRRRELKKQKERQRMERRITQRAEKQQAEQIQARNTGTPPPENLERGVMGRELVGLGIDPASAVVTETKPEDPEPMDITEDEREIEFPKKTEEVCQRTDTTASEQPTPMEEVITKDTSSMRQPSEDMGSVSPGTRFSDLLRSAKSRSRSTIRSDRDRMVSPPPETINEEDVHMPRHNSHDSDGSKNGFASIKAFLRIGSKRQRREGPSSFANTSREEMQAAAAQSRAQAQAYALAKLEGEDSPNSSSGNYLSRKPSIGAPKRTRSRFREDLPELPLSPPASRVQSPEAEPPMPILTEQKIREMEELRPLGVRYDTPTSGHRSAEAMRRTPSTVERAYVSPSPEAGMSMSLASIDSEGSWLSGNASGRRAAIRDSIRRANQREQNDAHTDSPTNSTEENLEIVEDEYLTKLTPRRNSNPEFMGRRSGEGRPSSDEEEFATDGEMKWGAVGSQPQVVHRFTMKSHEGLLELESEDEESPTSPVSPSQELANVQSARSVNLGKGHVRNFSAGSAKLLDLTPRPSVDATGNSERRRSHVQPAM</sequence>
<accession>A0A8H5XQI6</accession>
<feature type="compositionally biased region" description="Basic and acidic residues" evidence="1">
    <location>
        <begin position="801"/>
        <end position="812"/>
    </location>
</feature>
<feature type="region of interest" description="Disordered" evidence="1">
    <location>
        <begin position="248"/>
        <end position="286"/>
    </location>
</feature>
<feature type="compositionally biased region" description="Low complexity" evidence="1">
    <location>
        <begin position="599"/>
        <end position="615"/>
    </location>
</feature>
<feature type="compositionally biased region" description="Basic and acidic residues" evidence="1">
    <location>
        <begin position="549"/>
        <end position="563"/>
    </location>
</feature>
<feature type="compositionally biased region" description="Acidic residues" evidence="1">
    <location>
        <begin position="453"/>
        <end position="464"/>
    </location>
</feature>
<feature type="non-terminal residue" evidence="2">
    <location>
        <position position="1"/>
    </location>
</feature>
<dbReference type="AlphaFoldDB" id="A0A8H5XQI6"/>
<feature type="compositionally biased region" description="Basic and acidic residues" evidence="1">
    <location>
        <begin position="678"/>
        <end position="687"/>
    </location>
</feature>
<comment type="caution">
    <text evidence="2">The sequence shown here is derived from an EMBL/GenBank/DDBJ whole genome shotgun (WGS) entry which is preliminary data.</text>
</comment>
<gene>
    <name evidence="2" type="ORF">FGLOB1_12509</name>
</gene>
<feature type="compositionally biased region" description="Basic residues" evidence="1">
    <location>
        <begin position="263"/>
        <end position="278"/>
    </location>
</feature>